<evidence type="ECO:0000256" key="6">
    <source>
        <dbReference type="ARBA" id="ARBA00022691"/>
    </source>
</evidence>
<dbReference type="AlphaFoldDB" id="A0A813I1X6"/>
<dbReference type="EMBL" id="CAJNNV010033409">
    <property type="protein sequence ID" value="CAE8643644.1"/>
    <property type="molecule type" value="Genomic_DNA"/>
</dbReference>
<keyword evidence="6" id="KW-0949">S-adenosyl-L-methionine</keyword>
<evidence type="ECO:0000256" key="4">
    <source>
        <dbReference type="ARBA" id="ARBA00022603"/>
    </source>
</evidence>
<comment type="caution">
    <text evidence="9">The sequence shown here is derived from an EMBL/GenBank/DDBJ whole genome shotgun (WGS) entry which is preliminary data.</text>
</comment>
<dbReference type="GO" id="GO:0018423">
    <property type="term" value="F:protein C-terminal leucine carboxyl O-methyltransferase activity"/>
    <property type="evidence" value="ECO:0007669"/>
    <property type="project" value="UniProtKB-EC"/>
</dbReference>
<dbReference type="InterPro" id="IPR029063">
    <property type="entry name" value="SAM-dependent_MTases_sf"/>
</dbReference>
<evidence type="ECO:0000313" key="9">
    <source>
        <dbReference type="EMBL" id="CAE8643644.1"/>
    </source>
</evidence>
<dbReference type="SUPFAM" id="SSF53335">
    <property type="entry name" value="S-adenosyl-L-methionine-dependent methyltransferases"/>
    <property type="match status" value="1"/>
</dbReference>
<dbReference type="EC" id="2.1.1.233" evidence="3"/>
<dbReference type="InterPro" id="IPR016651">
    <property type="entry name" value="LCMT1"/>
</dbReference>
<accession>A0A813I1X6</accession>
<evidence type="ECO:0000313" key="10">
    <source>
        <dbReference type="Proteomes" id="UP000654075"/>
    </source>
</evidence>
<dbReference type="Proteomes" id="UP000654075">
    <property type="component" value="Unassembled WGS sequence"/>
</dbReference>
<dbReference type="InterPro" id="IPR007213">
    <property type="entry name" value="Ppm1/Ppm2/Tcmp"/>
</dbReference>
<evidence type="ECO:0000256" key="1">
    <source>
        <dbReference type="ARBA" id="ARBA00000724"/>
    </source>
</evidence>
<feature type="compositionally biased region" description="Low complexity" evidence="8">
    <location>
        <begin position="121"/>
        <end position="134"/>
    </location>
</feature>
<dbReference type="Gene3D" id="3.40.50.150">
    <property type="entry name" value="Vaccinia Virus protein VP39"/>
    <property type="match status" value="1"/>
</dbReference>
<protein>
    <recommendedName>
        <fullName evidence="3">[phosphatase 2A protein]-leucine-carboxy methyltransferase</fullName>
        <ecNumber evidence="3">2.1.1.233</ecNumber>
    </recommendedName>
    <alternativeName>
        <fullName evidence="7">[Phosphatase 2A protein]-leucine-carboxy methyltransferase 1</fullName>
    </alternativeName>
</protein>
<comment type="catalytic activity">
    <reaction evidence="1">
        <text>[phosphatase 2A protein]-C-terminal L-leucine + S-adenosyl-L-methionine = [phosphatase 2A protein]-C-terminal L-leucine methyl ester + S-adenosyl-L-homocysteine</text>
        <dbReference type="Rhea" id="RHEA:48544"/>
        <dbReference type="Rhea" id="RHEA-COMP:12134"/>
        <dbReference type="Rhea" id="RHEA-COMP:12135"/>
        <dbReference type="ChEBI" id="CHEBI:57856"/>
        <dbReference type="ChEBI" id="CHEBI:59789"/>
        <dbReference type="ChEBI" id="CHEBI:90516"/>
        <dbReference type="ChEBI" id="CHEBI:90517"/>
        <dbReference type="EC" id="2.1.1.233"/>
    </reaction>
</comment>
<dbReference type="PANTHER" id="PTHR13600">
    <property type="entry name" value="LEUCINE CARBOXYL METHYLTRANSFERASE"/>
    <property type="match status" value="1"/>
</dbReference>
<reference evidence="9" key="1">
    <citation type="submission" date="2021-02" db="EMBL/GenBank/DDBJ databases">
        <authorList>
            <person name="Dougan E. K."/>
            <person name="Rhodes N."/>
            <person name="Thang M."/>
            <person name="Chan C."/>
        </authorList>
    </citation>
    <scope>NUCLEOTIDE SEQUENCE</scope>
</reference>
<evidence type="ECO:0000256" key="2">
    <source>
        <dbReference type="ARBA" id="ARBA00010703"/>
    </source>
</evidence>
<gene>
    <name evidence="9" type="ORF">PGLA1383_LOCUS57966</name>
</gene>
<evidence type="ECO:0000256" key="8">
    <source>
        <dbReference type="SAM" id="MobiDB-lite"/>
    </source>
</evidence>
<sequence>MLQSATSTVPSRILLVPGRLQSYSGSVAGDMSHRQELHSISRLSAPRRVPATNAFWLLAFGALGVLRPLARRSRSRGLCRVSASGGQGQQKPRKKAGGFSEASKPPEQQGVAPQQTQKVRQPPAGGIIQQPPAASRTFSSEVSATTPPAGNGLLGAVSGAVTGFLGWATAGLGGIANAAAEANVRRATEMAKPYLKQVLGDDLKMEAPLEKNYGFVDAEQSALVLLSVPVSGSFRSGMARIEAAVVPGGRMELRVLQLDGQDVPMENGKSAGGQQSEALKQSVARSVIDVEGSSSARARLSGPKSLELQSTSASARLGFFVVDVGAKQDMDMLILVRESDSGWRWSEIFATDSTVLGKVIVPADDMLASRVKLECLSRTLSCAVLASQADLASEGPALHRVSSLPVGGPMIVNLGAGFDTSYFWLREDEARWRDDLTYFELDFPEVLSKKVSALQKRQSLWPMLDVTTSEELVSTGSTGMRELRTKHYRLVQTDMRMVSEVSSAMSEAGFRGDLPTLFISECVLVYMQALHGDGVIQWASSAVPDAPSAMAVYEQTNPHDRFGKVMVENLAQRGCPLLSIFDYSSLDAQRERYLTRGWQQCNLADMNEVYSRHLDQADVARIQKLELLDEFEEWHLIQGHYFLLVATRSPDRDAAEHAWVHDLGVFVPRAAAGGPTPLGPGVVKSYDASGAPLPDAS</sequence>
<proteinExistence type="inferred from homology"/>
<feature type="compositionally biased region" description="Polar residues" evidence="8">
    <location>
        <begin position="136"/>
        <end position="145"/>
    </location>
</feature>
<dbReference type="PANTHER" id="PTHR13600:SF21">
    <property type="entry name" value="LEUCINE CARBOXYL METHYLTRANSFERASE 1"/>
    <property type="match status" value="1"/>
</dbReference>
<dbReference type="Pfam" id="PF04072">
    <property type="entry name" value="LCM"/>
    <property type="match status" value="1"/>
</dbReference>
<dbReference type="OrthoDB" id="203237at2759"/>
<keyword evidence="4" id="KW-0489">Methyltransferase</keyword>
<organism evidence="9 10">
    <name type="scientific">Polarella glacialis</name>
    <name type="common">Dinoflagellate</name>
    <dbReference type="NCBI Taxonomy" id="89957"/>
    <lineage>
        <taxon>Eukaryota</taxon>
        <taxon>Sar</taxon>
        <taxon>Alveolata</taxon>
        <taxon>Dinophyceae</taxon>
        <taxon>Suessiales</taxon>
        <taxon>Suessiaceae</taxon>
        <taxon>Polarella</taxon>
    </lineage>
</organism>
<feature type="region of interest" description="Disordered" evidence="8">
    <location>
        <begin position="78"/>
        <end position="145"/>
    </location>
</feature>
<dbReference type="GO" id="GO:0032259">
    <property type="term" value="P:methylation"/>
    <property type="evidence" value="ECO:0007669"/>
    <property type="project" value="UniProtKB-KW"/>
</dbReference>
<keyword evidence="5" id="KW-0808">Transferase</keyword>
<name>A0A813I1X6_POLGL</name>
<keyword evidence="10" id="KW-1185">Reference proteome</keyword>
<evidence type="ECO:0000256" key="5">
    <source>
        <dbReference type="ARBA" id="ARBA00022679"/>
    </source>
</evidence>
<evidence type="ECO:0000256" key="3">
    <source>
        <dbReference type="ARBA" id="ARBA00012834"/>
    </source>
</evidence>
<comment type="similarity">
    <text evidence="2">Belongs to the methyltransferase superfamily. LCMT family.</text>
</comment>
<evidence type="ECO:0000256" key="7">
    <source>
        <dbReference type="ARBA" id="ARBA00032526"/>
    </source>
</evidence>